<evidence type="ECO:0000313" key="1">
    <source>
        <dbReference type="EMBL" id="KAI9386201.1"/>
    </source>
</evidence>
<organism evidence="1 2">
    <name type="scientific">Populus trichocarpa</name>
    <name type="common">Western balsam poplar</name>
    <name type="synonym">Populus balsamifera subsp. trichocarpa</name>
    <dbReference type="NCBI Taxonomy" id="3694"/>
    <lineage>
        <taxon>Eukaryota</taxon>
        <taxon>Viridiplantae</taxon>
        <taxon>Streptophyta</taxon>
        <taxon>Embryophyta</taxon>
        <taxon>Tracheophyta</taxon>
        <taxon>Spermatophyta</taxon>
        <taxon>Magnoliopsida</taxon>
        <taxon>eudicotyledons</taxon>
        <taxon>Gunneridae</taxon>
        <taxon>Pentapetalae</taxon>
        <taxon>rosids</taxon>
        <taxon>fabids</taxon>
        <taxon>Malpighiales</taxon>
        <taxon>Salicaceae</taxon>
        <taxon>Saliceae</taxon>
        <taxon>Populus</taxon>
    </lineage>
</organism>
<gene>
    <name evidence="1" type="ORF">POPTR_011G164750v4</name>
</gene>
<proteinExistence type="predicted"/>
<keyword evidence="2" id="KW-1185">Reference proteome</keyword>
<protein>
    <submittedName>
        <fullName evidence="1">Uncharacterized protein</fullName>
    </submittedName>
</protein>
<accession>A0ACC0SBH7</accession>
<reference evidence="1 2" key="1">
    <citation type="journal article" date="2006" name="Science">
        <title>The genome of black cottonwood, Populus trichocarpa (Torr. &amp; Gray).</title>
        <authorList>
            <person name="Tuskan G.A."/>
            <person name="Difazio S."/>
            <person name="Jansson S."/>
            <person name="Bohlmann J."/>
            <person name="Grigoriev I."/>
            <person name="Hellsten U."/>
            <person name="Putnam N."/>
            <person name="Ralph S."/>
            <person name="Rombauts S."/>
            <person name="Salamov A."/>
            <person name="Schein J."/>
            <person name="Sterck L."/>
            <person name="Aerts A."/>
            <person name="Bhalerao R.R."/>
            <person name="Bhalerao R.P."/>
            <person name="Blaudez D."/>
            <person name="Boerjan W."/>
            <person name="Brun A."/>
            <person name="Brunner A."/>
            <person name="Busov V."/>
            <person name="Campbell M."/>
            <person name="Carlson J."/>
            <person name="Chalot M."/>
            <person name="Chapman J."/>
            <person name="Chen G.L."/>
            <person name="Cooper D."/>
            <person name="Coutinho P.M."/>
            <person name="Couturier J."/>
            <person name="Covert S."/>
            <person name="Cronk Q."/>
            <person name="Cunningham R."/>
            <person name="Davis J."/>
            <person name="Degroeve S."/>
            <person name="Dejardin A."/>
            <person name="Depamphilis C."/>
            <person name="Detter J."/>
            <person name="Dirks B."/>
            <person name="Dubchak I."/>
            <person name="Duplessis S."/>
            <person name="Ehlting J."/>
            <person name="Ellis B."/>
            <person name="Gendler K."/>
            <person name="Goodstein D."/>
            <person name="Gribskov M."/>
            <person name="Grimwood J."/>
            <person name="Groover A."/>
            <person name="Gunter L."/>
            <person name="Hamberger B."/>
            <person name="Heinze B."/>
            <person name="Helariutta Y."/>
            <person name="Henrissat B."/>
            <person name="Holligan D."/>
            <person name="Holt R."/>
            <person name="Huang W."/>
            <person name="Islam-Faridi N."/>
            <person name="Jones S."/>
            <person name="Jones-Rhoades M."/>
            <person name="Jorgensen R."/>
            <person name="Joshi C."/>
            <person name="Kangasjarvi J."/>
            <person name="Karlsson J."/>
            <person name="Kelleher C."/>
            <person name="Kirkpatrick R."/>
            <person name="Kirst M."/>
            <person name="Kohler A."/>
            <person name="Kalluri U."/>
            <person name="Larimer F."/>
            <person name="Leebens-Mack J."/>
            <person name="Leple J.C."/>
            <person name="Locascio P."/>
            <person name="Lou Y."/>
            <person name="Lucas S."/>
            <person name="Martin F."/>
            <person name="Montanini B."/>
            <person name="Napoli C."/>
            <person name="Nelson D.R."/>
            <person name="Nelson C."/>
            <person name="Nieminen K."/>
            <person name="Nilsson O."/>
            <person name="Pereda V."/>
            <person name="Peter G."/>
            <person name="Philippe R."/>
            <person name="Pilate G."/>
            <person name="Poliakov A."/>
            <person name="Razumovskaya J."/>
            <person name="Richardson P."/>
            <person name="Rinaldi C."/>
            <person name="Ritland K."/>
            <person name="Rouze P."/>
            <person name="Ryaboy D."/>
            <person name="Schmutz J."/>
            <person name="Schrader J."/>
            <person name="Segerman B."/>
            <person name="Shin H."/>
            <person name="Siddiqui A."/>
            <person name="Sterky F."/>
            <person name="Terry A."/>
            <person name="Tsai C.J."/>
            <person name="Uberbacher E."/>
            <person name="Unneberg P."/>
            <person name="Vahala J."/>
            <person name="Wall K."/>
            <person name="Wessler S."/>
            <person name="Yang G."/>
            <person name="Yin T."/>
            <person name="Douglas C."/>
            <person name="Marra M."/>
            <person name="Sandberg G."/>
            <person name="Van de Peer Y."/>
            <person name="Rokhsar D."/>
        </authorList>
    </citation>
    <scope>NUCLEOTIDE SEQUENCE [LARGE SCALE GENOMIC DNA]</scope>
    <source>
        <strain evidence="2">cv. Nisqually</strain>
    </source>
</reference>
<sequence length="97" mass="10991">MINDGLYTETSVGFKPIMFQGKASLNNTIASLYFESLENQEEKSGDFGKERVEIVEEVASNSSKENEFDCCWVPSLKDSILNKVLLRSLTFIFNKNL</sequence>
<dbReference type="EMBL" id="CM009300">
    <property type="protein sequence ID" value="KAI9386201.1"/>
    <property type="molecule type" value="Genomic_DNA"/>
</dbReference>
<dbReference type="Proteomes" id="UP000006729">
    <property type="component" value="Chromosome 11"/>
</dbReference>
<comment type="caution">
    <text evidence="1">The sequence shown here is derived from an EMBL/GenBank/DDBJ whole genome shotgun (WGS) entry which is preliminary data.</text>
</comment>
<evidence type="ECO:0000313" key="2">
    <source>
        <dbReference type="Proteomes" id="UP000006729"/>
    </source>
</evidence>
<name>A0ACC0SBH7_POPTR</name>